<reference evidence="2" key="1">
    <citation type="journal article" date="2020" name="mSystems">
        <title>Genome- and Community-Level Interaction Insights into Carbon Utilization and Element Cycling Functions of Hydrothermarchaeota in Hydrothermal Sediment.</title>
        <authorList>
            <person name="Zhou Z."/>
            <person name="Liu Y."/>
            <person name="Xu W."/>
            <person name="Pan J."/>
            <person name="Luo Z.H."/>
            <person name="Li M."/>
        </authorList>
    </citation>
    <scope>NUCLEOTIDE SEQUENCE [LARGE SCALE GENOMIC DNA]</scope>
    <source>
        <strain evidence="2">SpSt-1182</strain>
    </source>
</reference>
<gene>
    <name evidence="2" type="ORF">ENN51_06980</name>
</gene>
<comment type="caution">
    <text evidence="2">The sequence shown here is derived from an EMBL/GenBank/DDBJ whole genome shotgun (WGS) entry which is preliminary data.</text>
</comment>
<evidence type="ECO:0000313" key="2">
    <source>
        <dbReference type="EMBL" id="HDR00009.1"/>
    </source>
</evidence>
<dbReference type="Pfam" id="PF01966">
    <property type="entry name" value="HD"/>
    <property type="match status" value="1"/>
</dbReference>
<dbReference type="Proteomes" id="UP000885672">
    <property type="component" value="Unassembled WGS sequence"/>
</dbReference>
<sequence length="219" mass="25004">MLSLKEVTRDPEVRVLIHESDRQLEMLGYTEHGERHCRLVAKNARQLLRDLDCDERTAELAAIAGYLHDIGNAVNRRRHEWTGALLARDILARLGMGHDELARMLGAVGNHHEEGGNPVSEVSAALILADKADVHRSRVRNPAFIKFDIHDRVNYAVRNSKLVVDKEKRTITLQLRVDTSIAPVMEYFEIFMSRMVISRRAADYLHCRYALEINGSRMV</sequence>
<name>A0A7V0T6T1_UNCW3</name>
<feature type="domain" description="HD" evidence="1">
    <location>
        <begin position="33"/>
        <end position="135"/>
    </location>
</feature>
<dbReference type="EMBL" id="DSBX01000260">
    <property type="protein sequence ID" value="HDR00009.1"/>
    <property type="molecule type" value="Genomic_DNA"/>
</dbReference>
<dbReference type="InterPro" id="IPR006674">
    <property type="entry name" value="HD_domain"/>
</dbReference>
<dbReference type="PANTHER" id="PTHR40517:SF1">
    <property type="entry name" value="METAL-DEPENDENT PHOSPHOHYDROLASE, HD SUPERFAMILY-RELATED"/>
    <property type="match status" value="1"/>
</dbReference>
<dbReference type="SMART" id="SM00471">
    <property type="entry name" value="HDc"/>
    <property type="match status" value="1"/>
</dbReference>
<dbReference type="AlphaFoldDB" id="A0A7V0T6T1"/>
<dbReference type="Gene3D" id="1.10.3210.10">
    <property type="entry name" value="Hypothetical protein af1432"/>
    <property type="match status" value="1"/>
</dbReference>
<dbReference type="InterPro" id="IPR003607">
    <property type="entry name" value="HD/PDEase_dom"/>
</dbReference>
<dbReference type="SUPFAM" id="SSF109604">
    <property type="entry name" value="HD-domain/PDEase-like"/>
    <property type="match status" value="1"/>
</dbReference>
<proteinExistence type="predicted"/>
<dbReference type="PANTHER" id="PTHR40517">
    <property type="entry name" value="METAL-DEPENDENT PHOSPHOHYDROLASE, HD SUPERFAMILY-RELATED"/>
    <property type="match status" value="1"/>
</dbReference>
<accession>A0A7V0T6T1</accession>
<dbReference type="PROSITE" id="PS51831">
    <property type="entry name" value="HD"/>
    <property type="match status" value="1"/>
</dbReference>
<organism evidence="2">
    <name type="scientific">candidate division WOR-3 bacterium</name>
    <dbReference type="NCBI Taxonomy" id="2052148"/>
    <lineage>
        <taxon>Bacteria</taxon>
        <taxon>Bacteria division WOR-3</taxon>
    </lineage>
</organism>
<evidence type="ECO:0000259" key="1">
    <source>
        <dbReference type="PROSITE" id="PS51831"/>
    </source>
</evidence>
<protein>
    <submittedName>
        <fullName evidence="2">HD domain-containing protein</fullName>
    </submittedName>
</protein>
<dbReference type="InterPro" id="IPR039967">
    <property type="entry name" value="MJ1020-like"/>
</dbReference>